<evidence type="ECO:0000313" key="4">
    <source>
        <dbReference type="EMBL" id="KAK2728112.1"/>
    </source>
</evidence>
<protein>
    <submittedName>
        <fullName evidence="4">Uncharacterized protein</fullName>
    </submittedName>
</protein>
<evidence type="ECO:0000256" key="2">
    <source>
        <dbReference type="SAM" id="Phobius"/>
    </source>
</evidence>
<feature type="transmembrane region" description="Helical" evidence="2">
    <location>
        <begin position="439"/>
        <end position="462"/>
    </location>
</feature>
<accession>A0AA88LF22</accession>
<feature type="region of interest" description="Disordered" evidence="1">
    <location>
        <begin position="148"/>
        <end position="182"/>
    </location>
</feature>
<comment type="caution">
    <text evidence="4">The sequence shown here is derived from an EMBL/GenBank/DDBJ whole genome shotgun (WGS) entry which is preliminary data.</text>
</comment>
<keyword evidence="3" id="KW-0732">Signal</keyword>
<name>A0AA88LF22_ARTSF</name>
<feature type="region of interest" description="Disordered" evidence="1">
    <location>
        <begin position="90"/>
        <end position="111"/>
    </location>
</feature>
<keyword evidence="2" id="KW-1133">Transmembrane helix</keyword>
<sequence>MKFSVMNSLIVIVGSLVSVNAIPIFSYSTIDEVQELTSENLTTEPSKEVSHKWGIENGANETDHTSFGRTATLQQKFPAFANDSQLPLTNAPDTNWTIPEELTSDNLTTEPSKEVSHKWGIENGANETDHTSFGSTATLQQKFPAFADDSQLPLTNAPDTNWTIPEELTSDNLTTGPSKEVSHKWGIQRHSMQENISPLSKEKEMRYRSPVDRLCNYLTIMSYDYLIKKRVHWFTLISQKIAKVEKYLGFDSVTTTKDDLSIHQTHGDVEARRKKLTMDLLLELYPTSGPFVWLLCSSHEQLKNQTYIDELKPALSNLRIKVDRLKTFNEEEKQIQKNISSTIIANISSSTMAEEIRKMKVKKPENGPNETDLIIPSLLYHYTLHQIYPAFADDSQLPLTDAPDTKRITDDSQLPLTNATDTNGISKKIDGNSAGNDTMLWEIIAGVCGGLVILLLGTCCLLHKMKLLKCWCIKNEQQAQVHTA</sequence>
<evidence type="ECO:0000256" key="3">
    <source>
        <dbReference type="SAM" id="SignalP"/>
    </source>
</evidence>
<keyword evidence="2" id="KW-0812">Transmembrane</keyword>
<feature type="chain" id="PRO_5041654680" evidence="3">
    <location>
        <begin position="22"/>
        <end position="484"/>
    </location>
</feature>
<proteinExistence type="predicted"/>
<keyword evidence="2" id="KW-0472">Membrane</keyword>
<reference evidence="4" key="1">
    <citation type="submission" date="2023-07" db="EMBL/GenBank/DDBJ databases">
        <title>Chromosome-level genome assembly of Artemia franciscana.</title>
        <authorList>
            <person name="Jo E."/>
        </authorList>
    </citation>
    <scope>NUCLEOTIDE SEQUENCE</scope>
    <source>
        <tissue evidence="4">Whole body</tissue>
    </source>
</reference>
<keyword evidence="5" id="KW-1185">Reference proteome</keyword>
<gene>
    <name evidence="4" type="ORF">QYM36_008557</name>
</gene>
<evidence type="ECO:0000313" key="5">
    <source>
        <dbReference type="Proteomes" id="UP001187531"/>
    </source>
</evidence>
<dbReference type="Proteomes" id="UP001187531">
    <property type="component" value="Unassembled WGS sequence"/>
</dbReference>
<evidence type="ECO:0000256" key="1">
    <source>
        <dbReference type="SAM" id="MobiDB-lite"/>
    </source>
</evidence>
<feature type="compositionally biased region" description="Polar residues" evidence="1">
    <location>
        <begin position="152"/>
        <end position="163"/>
    </location>
</feature>
<dbReference type="EMBL" id="JAVRJZ010000001">
    <property type="protein sequence ID" value="KAK2728112.1"/>
    <property type="molecule type" value="Genomic_DNA"/>
</dbReference>
<feature type="signal peptide" evidence="3">
    <location>
        <begin position="1"/>
        <end position="21"/>
    </location>
</feature>
<dbReference type="AlphaFoldDB" id="A0AA88LF22"/>
<organism evidence="4 5">
    <name type="scientific">Artemia franciscana</name>
    <name type="common">Brine shrimp</name>
    <name type="synonym">Artemia sanfranciscana</name>
    <dbReference type="NCBI Taxonomy" id="6661"/>
    <lineage>
        <taxon>Eukaryota</taxon>
        <taxon>Metazoa</taxon>
        <taxon>Ecdysozoa</taxon>
        <taxon>Arthropoda</taxon>
        <taxon>Crustacea</taxon>
        <taxon>Branchiopoda</taxon>
        <taxon>Anostraca</taxon>
        <taxon>Artemiidae</taxon>
        <taxon>Artemia</taxon>
    </lineage>
</organism>